<name>A0A0K2TEF6_LEPSM</name>
<feature type="domain" description="C2H2-type" evidence="14">
    <location>
        <begin position="479"/>
        <end position="508"/>
    </location>
</feature>
<keyword evidence="4" id="KW-0677">Repeat</keyword>
<evidence type="ECO:0000256" key="2">
    <source>
        <dbReference type="ARBA" id="ARBA00022491"/>
    </source>
</evidence>
<evidence type="ECO:0000256" key="9">
    <source>
        <dbReference type="ARBA" id="ARBA00023163"/>
    </source>
</evidence>
<dbReference type="SUPFAM" id="SSF57667">
    <property type="entry name" value="beta-beta-alpha zinc fingers"/>
    <property type="match status" value="1"/>
</dbReference>
<dbReference type="EMBL" id="HACA01007033">
    <property type="protein sequence ID" value="CDW24394.1"/>
    <property type="molecule type" value="Transcribed_RNA"/>
</dbReference>
<keyword evidence="6" id="KW-0862">Zinc</keyword>
<dbReference type="GO" id="GO:0006357">
    <property type="term" value="P:regulation of transcription by RNA polymerase II"/>
    <property type="evidence" value="ECO:0007669"/>
    <property type="project" value="TreeGrafter"/>
</dbReference>
<feature type="compositionally biased region" description="Acidic residues" evidence="13">
    <location>
        <begin position="371"/>
        <end position="387"/>
    </location>
</feature>
<feature type="compositionally biased region" description="Low complexity" evidence="13">
    <location>
        <begin position="20"/>
        <end position="59"/>
    </location>
</feature>
<evidence type="ECO:0000256" key="5">
    <source>
        <dbReference type="ARBA" id="ARBA00022771"/>
    </source>
</evidence>
<feature type="region of interest" description="Disordered" evidence="13">
    <location>
        <begin position="197"/>
        <end position="218"/>
    </location>
</feature>
<evidence type="ECO:0000256" key="4">
    <source>
        <dbReference type="ARBA" id="ARBA00022737"/>
    </source>
</evidence>
<dbReference type="PROSITE" id="PS50157">
    <property type="entry name" value="ZINC_FINGER_C2H2_2"/>
    <property type="match status" value="1"/>
</dbReference>
<keyword evidence="2" id="KW-0678">Repressor</keyword>
<dbReference type="GO" id="GO:0035098">
    <property type="term" value="C:ESC/E(Z) complex"/>
    <property type="evidence" value="ECO:0007669"/>
    <property type="project" value="TreeGrafter"/>
</dbReference>
<evidence type="ECO:0000256" key="7">
    <source>
        <dbReference type="ARBA" id="ARBA00022853"/>
    </source>
</evidence>
<feature type="compositionally biased region" description="Basic residues" evidence="13">
    <location>
        <begin position="201"/>
        <end position="217"/>
    </location>
</feature>
<accession>A0A0K2TEF6</accession>
<evidence type="ECO:0000256" key="13">
    <source>
        <dbReference type="SAM" id="MobiDB-lite"/>
    </source>
</evidence>
<evidence type="ECO:0000256" key="3">
    <source>
        <dbReference type="ARBA" id="ARBA00022723"/>
    </source>
</evidence>
<keyword evidence="9" id="KW-0804">Transcription</keyword>
<evidence type="ECO:0000313" key="15">
    <source>
        <dbReference type="EMBL" id="CDW24394.1"/>
    </source>
</evidence>
<dbReference type="GO" id="GO:0008270">
    <property type="term" value="F:zinc ion binding"/>
    <property type="evidence" value="ECO:0007669"/>
    <property type="project" value="UniProtKB-KW"/>
</dbReference>
<dbReference type="PANTHER" id="PTHR46541:SF1">
    <property type="entry name" value="ZINC FINGER PROTEIN AEBP2"/>
    <property type="match status" value="1"/>
</dbReference>
<feature type="region of interest" description="Disordered" evidence="13">
    <location>
        <begin position="1"/>
        <end position="84"/>
    </location>
</feature>
<evidence type="ECO:0000256" key="10">
    <source>
        <dbReference type="ARBA" id="ARBA00023242"/>
    </source>
</evidence>
<keyword evidence="8" id="KW-0805">Transcription regulation</keyword>
<evidence type="ECO:0000256" key="12">
    <source>
        <dbReference type="PROSITE-ProRule" id="PRU00042"/>
    </source>
</evidence>
<keyword evidence="10" id="KW-0539">Nucleus</keyword>
<organism evidence="15">
    <name type="scientific">Lepeophtheirus salmonis</name>
    <name type="common">Salmon louse</name>
    <name type="synonym">Caligus salmonis</name>
    <dbReference type="NCBI Taxonomy" id="72036"/>
    <lineage>
        <taxon>Eukaryota</taxon>
        <taxon>Metazoa</taxon>
        <taxon>Ecdysozoa</taxon>
        <taxon>Arthropoda</taxon>
        <taxon>Crustacea</taxon>
        <taxon>Multicrustacea</taxon>
        <taxon>Hexanauplia</taxon>
        <taxon>Copepoda</taxon>
        <taxon>Siphonostomatoida</taxon>
        <taxon>Caligidae</taxon>
        <taxon>Lepeophtheirus</taxon>
    </lineage>
</organism>
<comment type="similarity">
    <text evidence="11">Belongs to the AEBP2/jing C2H2-type zinc-finger family.</text>
</comment>
<keyword evidence="3" id="KW-0479">Metal-binding</keyword>
<dbReference type="OrthoDB" id="6350184at2759"/>
<dbReference type="InterPro" id="IPR059034">
    <property type="entry name" value="SH3_AEBP2_C"/>
</dbReference>
<dbReference type="GO" id="GO:0006325">
    <property type="term" value="P:chromatin organization"/>
    <property type="evidence" value="ECO:0007669"/>
    <property type="project" value="UniProtKB-KW"/>
</dbReference>
<dbReference type="Gene3D" id="3.30.160.60">
    <property type="entry name" value="Classic Zinc Finger"/>
    <property type="match status" value="1"/>
</dbReference>
<evidence type="ECO:0000259" key="14">
    <source>
        <dbReference type="PROSITE" id="PS50157"/>
    </source>
</evidence>
<reference evidence="15" key="1">
    <citation type="submission" date="2014-05" db="EMBL/GenBank/DDBJ databases">
        <authorList>
            <person name="Chronopoulou M."/>
        </authorList>
    </citation>
    <scope>NUCLEOTIDE SEQUENCE</scope>
    <source>
        <tissue evidence="15">Whole organism</tissue>
    </source>
</reference>
<dbReference type="AlphaFoldDB" id="A0A0K2TEF6"/>
<sequence>MKKALSGADEGECENGTQIKRSLVSSSSSKSIRSLLSDSSSTSGISDDLSSDSGSKSVKQTPQNAQNGILSETSDYQRSTPSPRDEGLYLEEVASMAFQVHDEFVDSHLQKPDLGFEDYSPLFSSWPESPNDRKTIYLHNQKLKVLPDFVYDPKIMFHRPEVLLSPIKKEEPCEEKNSICGDGDVGGLLTVKMEDSLHESHQHRHHHHRRKRKKRKRGDFPSAYCKSFMQNLIKPARFHFFSDSKTQESISSSSSSSTNKFSSLPGESHNPFLPICKKSSFLFGNDEEFDEAPPILQLEDYEIEEEIGVILHPENVKLRVTDEIAPSSSDEEKLFQKSIVELQEEGMDSNSSTLSLHSTHLFTPSPKKEEDLEEEEELEGDIEEEESSTSPIPIIPSKIRFPSQNLHKGTIDCKWEGCKHFFISHGKLSDHLRLYHVESQFSESTFICLWDGCKVYGKKSCSQSWLEKHVPTHGGKYSFSCIVSGCKMRFSTEKFLQRHVNNHFNDRDNTSSSDQSSTMAKKILAENPSESSKNLKRAGVKLKYRRTVFSARIFDVFDIGVMSSIKASVLALEKSKRAYSVEEDWEDEGGEDVIKFTIASVKGFRKRMNSEGISMREALVMWAPENILEDEWIEATGLKDLEKVVRLRELPVESRDVLGKALFGSTESKSRRKRAKTLVVS</sequence>
<evidence type="ECO:0000256" key="8">
    <source>
        <dbReference type="ARBA" id="ARBA00023015"/>
    </source>
</evidence>
<feature type="compositionally biased region" description="Polar residues" evidence="13">
    <location>
        <begin position="60"/>
        <end position="82"/>
    </location>
</feature>
<comment type="subcellular location">
    <subcellularLocation>
        <location evidence="1">Nucleus</location>
    </subcellularLocation>
</comment>
<feature type="region of interest" description="Disordered" evidence="13">
    <location>
        <begin position="346"/>
        <end position="396"/>
    </location>
</feature>
<evidence type="ECO:0000256" key="11">
    <source>
        <dbReference type="ARBA" id="ARBA00037930"/>
    </source>
</evidence>
<proteinExistence type="inferred from homology"/>
<dbReference type="InterPro" id="IPR036236">
    <property type="entry name" value="Znf_C2H2_sf"/>
</dbReference>
<evidence type="ECO:0000256" key="6">
    <source>
        <dbReference type="ARBA" id="ARBA00022833"/>
    </source>
</evidence>
<dbReference type="PANTHER" id="PTHR46541">
    <property type="entry name" value="ZINC FINGER PROTEIN AEBP2"/>
    <property type="match status" value="1"/>
</dbReference>
<dbReference type="PROSITE" id="PS00028">
    <property type="entry name" value="ZINC_FINGER_C2H2_1"/>
    <property type="match status" value="2"/>
</dbReference>
<keyword evidence="5 12" id="KW-0863">Zinc-finger</keyword>
<keyword evidence="7" id="KW-0156">Chromatin regulator</keyword>
<dbReference type="InterPro" id="IPR052130">
    <property type="entry name" value="AEBP2/jing_C2H2-ZnF"/>
</dbReference>
<evidence type="ECO:0000256" key="1">
    <source>
        <dbReference type="ARBA" id="ARBA00004123"/>
    </source>
</evidence>
<dbReference type="Pfam" id="PF26014">
    <property type="entry name" value="SH3_AEBP2_C"/>
    <property type="match status" value="1"/>
</dbReference>
<protein>
    <submittedName>
        <fullName evidence="15">Putative LOC100569581 [Acyrthosiphon pisum]</fullName>
    </submittedName>
</protein>
<feature type="compositionally biased region" description="Low complexity" evidence="13">
    <location>
        <begin position="349"/>
        <end position="365"/>
    </location>
</feature>
<dbReference type="InterPro" id="IPR013087">
    <property type="entry name" value="Znf_C2H2_type"/>
</dbReference>
<dbReference type="SMART" id="SM00355">
    <property type="entry name" value="ZnF_C2H2"/>
    <property type="match status" value="3"/>
</dbReference>